<dbReference type="GO" id="GO:0007623">
    <property type="term" value="P:circadian rhythm"/>
    <property type="evidence" value="ECO:0007669"/>
    <property type="project" value="UniProtKB-ARBA"/>
</dbReference>
<dbReference type="PANTHER" id="PTHR11008:SF32">
    <property type="entry name" value="CIRCADIAN CLOCK-CONTROLLED PROTEIN DAYWAKE-RELATED"/>
    <property type="match status" value="1"/>
</dbReference>
<dbReference type="Gene3D" id="3.15.10.30">
    <property type="entry name" value="Haemolymph juvenile hormone binding protein"/>
    <property type="match status" value="1"/>
</dbReference>
<organism evidence="5 6">
    <name type="scientific">Rhynchophorus ferrugineus</name>
    <name type="common">Red palm weevil</name>
    <name type="synonym">Curculio ferrugineus</name>
    <dbReference type="NCBI Taxonomy" id="354439"/>
    <lineage>
        <taxon>Eukaryota</taxon>
        <taxon>Metazoa</taxon>
        <taxon>Ecdysozoa</taxon>
        <taxon>Arthropoda</taxon>
        <taxon>Hexapoda</taxon>
        <taxon>Insecta</taxon>
        <taxon>Pterygota</taxon>
        <taxon>Neoptera</taxon>
        <taxon>Endopterygota</taxon>
        <taxon>Coleoptera</taxon>
        <taxon>Polyphaga</taxon>
        <taxon>Cucujiformia</taxon>
        <taxon>Curculionidae</taxon>
        <taxon>Dryophthorinae</taxon>
        <taxon>Rhynchophorus</taxon>
    </lineage>
</organism>
<evidence type="ECO:0000256" key="1">
    <source>
        <dbReference type="ARBA" id="ARBA00022729"/>
    </source>
</evidence>
<gene>
    <name evidence="5" type="ORF">GWI33_002604</name>
</gene>
<dbReference type="EMBL" id="JAACXV010000171">
    <property type="protein sequence ID" value="KAF7282501.1"/>
    <property type="molecule type" value="Genomic_DNA"/>
</dbReference>
<sequence>MLSIRIVGLGLFLSIVSGKNVKIPKGLPTCYRNDPNLNQCMVEATDKIRPMLRAGIPELKIPSLEPFNLPQVDLQQGSQALNFRATLNDVVIHGLTNYKFSRFDFDVKNLQFFCEAHLDSIQLNGNYNVTGRILIAPIVGNGKFVAKIDSADAVVYQKYEIGDIKGNKHIIPVFTNSSINVSGPKAVLDGLFDGNKELNDITNKAISDNVDELFEDLKPVVEETITRIMEDLLLKHLTANIPYDQLYPVKP</sequence>
<comment type="caution">
    <text evidence="5">The sequence shown here is derived from an EMBL/GenBank/DDBJ whole genome shotgun (WGS) entry which is preliminary data.</text>
</comment>
<dbReference type="InterPro" id="IPR038606">
    <property type="entry name" value="To_sf"/>
</dbReference>
<feature type="chain" id="PRO_5032689981" evidence="4">
    <location>
        <begin position="19"/>
        <end position="251"/>
    </location>
</feature>
<dbReference type="Proteomes" id="UP000625711">
    <property type="component" value="Unassembled WGS sequence"/>
</dbReference>
<dbReference type="GO" id="GO:0005615">
    <property type="term" value="C:extracellular space"/>
    <property type="evidence" value="ECO:0007669"/>
    <property type="project" value="TreeGrafter"/>
</dbReference>
<dbReference type="InterPro" id="IPR010562">
    <property type="entry name" value="Haemolymph_juvenile_hormone-bd"/>
</dbReference>
<dbReference type="AlphaFoldDB" id="A0A834IMV1"/>
<dbReference type="PANTHER" id="PTHR11008">
    <property type="entry name" value="PROTEIN TAKEOUT-LIKE PROTEIN"/>
    <property type="match status" value="1"/>
</dbReference>
<proteinExistence type="inferred from homology"/>
<name>A0A834IMV1_RHYFE</name>
<dbReference type="Pfam" id="PF06585">
    <property type="entry name" value="JHBP"/>
    <property type="match status" value="1"/>
</dbReference>
<accession>A0A834IMV1</accession>
<keyword evidence="2" id="KW-0090">Biological rhythms</keyword>
<evidence type="ECO:0000313" key="5">
    <source>
        <dbReference type="EMBL" id="KAF7282501.1"/>
    </source>
</evidence>
<dbReference type="OrthoDB" id="7419171at2759"/>
<evidence type="ECO:0000256" key="4">
    <source>
        <dbReference type="SAM" id="SignalP"/>
    </source>
</evidence>
<reference evidence="5" key="1">
    <citation type="submission" date="2020-08" db="EMBL/GenBank/DDBJ databases">
        <title>Genome sequencing and assembly of the red palm weevil Rhynchophorus ferrugineus.</title>
        <authorList>
            <person name="Dias G.B."/>
            <person name="Bergman C.M."/>
            <person name="Manee M."/>
        </authorList>
    </citation>
    <scope>NUCLEOTIDE SEQUENCE</scope>
    <source>
        <strain evidence="5">AA-2017</strain>
        <tissue evidence="5">Whole larva</tissue>
    </source>
</reference>
<evidence type="ECO:0000313" key="6">
    <source>
        <dbReference type="Proteomes" id="UP000625711"/>
    </source>
</evidence>
<keyword evidence="1 4" id="KW-0732">Signal</keyword>
<evidence type="ECO:0000256" key="3">
    <source>
        <dbReference type="ARBA" id="ARBA00060902"/>
    </source>
</evidence>
<evidence type="ECO:0000256" key="2">
    <source>
        <dbReference type="ARBA" id="ARBA00023108"/>
    </source>
</evidence>
<feature type="signal peptide" evidence="4">
    <location>
        <begin position="1"/>
        <end position="18"/>
    </location>
</feature>
<protein>
    <submittedName>
        <fullName evidence="5">Uncharacterized protein</fullName>
    </submittedName>
</protein>
<dbReference type="SMART" id="SM00700">
    <property type="entry name" value="JHBP"/>
    <property type="match status" value="1"/>
</dbReference>
<keyword evidence="6" id="KW-1185">Reference proteome</keyword>
<comment type="similarity">
    <text evidence="3">Belongs to the TO family.</text>
</comment>
<dbReference type="FunFam" id="3.15.10.30:FF:000001">
    <property type="entry name" value="Takeout-like protein 1"/>
    <property type="match status" value="1"/>
</dbReference>